<organism evidence="1 2">
    <name type="scientific">Dictyobacter halimunensis</name>
    <dbReference type="NCBI Taxonomy" id="3026934"/>
    <lineage>
        <taxon>Bacteria</taxon>
        <taxon>Bacillati</taxon>
        <taxon>Chloroflexota</taxon>
        <taxon>Ktedonobacteria</taxon>
        <taxon>Ktedonobacterales</taxon>
        <taxon>Dictyobacteraceae</taxon>
        <taxon>Dictyobacter</taxon>
    </lineage>
</organism>
<dbReference type="Gene3D" id="3.40.190.10">
    <property type="entry name" value="Periplasmic binding protein-like II"/>
    <property type="match status" value="1"/>
</dbReference>
<dbReference type="CDD" id="cd13585">
    <property type="entry name" value="PBP2_TMBP_like"/>
    <property type="match status" value="1"/>
</dbReference>
<comment type="caution">
    <text evidence="1">The sequence shown here is derived from an EMBL/GenBank/DDBJ whole genome shotgun (WGS) entry which is preliminary data.</text>
</comment>
<evidence type="ECO:0000313" key="1">
    <source>
        <dbReference type="EMBL" id="GLV61074.1"/>
    </source>
</evidence>
<dbReference type="SUPFAM" id="SSF53850">
    <property type="entry name" value="Periplasmic binding protein-like II"/>
    <property type="match status" value="1"/>
</dbReference>
<evidence type="ECO:0000313" key="2">
    <source>
        <dbReference type="Proteomes" id="UP001344906"/>
    </source>
</evidence>
<proteinExistence type="predicted"/>
<dbReference type="InterPro" id="IPR050490">
    <property type="entry name" value="Bact_solute-bd_prot1"/>
</dbReference>
<dbReference type="RefSeq" id="WP_338258358.1">
    <property type="nucleotide sequence ID" value="NZ_BSRI01000002.1"/>
</dbReference>
<dbReference type="Proteomes" id="UP001344906">
    <property type="component" value="Unassembled WGS sequence"/>
</dbReference>
<dbReference type="PANTHER" id="PTHR43649">
    <property type="entry name" value="ARABINOSE-BINDING PROTEIN-RELATED"/>
    <property type="match status" value="1"/>
</dbReference>
<dbReference type="Pfam" id="PF01547">
    <property type="entry name" value="SBP_bac_1"/>
    <property type="match status" value="1"/>
</dbReference>
<gene>
    <name evidence="1" type="ORF">KDH_78910</name>
</gene>
<reference evidence="1 2" key="1">
    <citation type="submission" date="2023-02" db="EMBL/GenBank/DDBJ databases">
        <title>Dictyobacter halimunensis sp. nov., a new member of the class Ktedonobacteria from forest soil in a geothermal area.</title>
        <authorList>
            <person name="Rachmania M.K."/>
            <person name="Ningsih F."/>
            <person name="Sakai Y."/>
            <person name="Yabe S."/>
            <person name="Yokota A."/>
            <person name="Sjamsuridzal W."/>
        </authorList>
    </citation>
    <scope>NUCLEOTIDE SEQUENCE [LARGE SCALE GENOMIC DNA]</scope>
    <source>
        <strain evidence="1 2">S3.2.2.5</strain>
    </source>
</reference>
<dbReference type="EMBL" id="BSRI01000002">
    <property type="protein sequence ID" value="GLV61074.1"/>
    <property type="molecule type" value="Genomic_DNA"/>
</dbReference>
<dbReference type="PROSITE" id="PS51318">
    <property type="entry name" value="TAT"/>
    <property type="match status" value="1"/>
</dbReference>
<protein>
    <submittedName>
        <fullName evidence="1">ABC transporter substrate-binding protein</fullName>
    </submittedName>
</protein>
<name>A0ABQ6G4M4_9CHLR</name>
<keyword evidence="2" id="KW-1185">Reference proteome</keyword>
<sequence length="494" mass="54131">MEYSNRDGITPEIERELLKRGYSRREILKLAGVVGVGGLLAACGGSVKPQTSQGQAAAGTPTPSTKSIYSISDANGLQWPKTIPPEPTSKVQLSISHSWDATFWTRQVQFDTLFMKRHPNISISAENTPFSNYLQKYIAQAAGGTLPDVMYCQFAWAQQFISQGAIAPLDDYISKQTDFNLSDFTKPSMGFYQRGGKTYGVAYDCGPGLLYYNKDLFDKAGVKYPTNSWTLDDLKQNAIKLASGQGRNRIFGISGTPNPSDGGIGPNYLFPFGGQYANEPQETQIFIDQPAAVQAMQWWLEIRLKHNAVPSPAEAQGFQIQQLDPFTLGRSAMMLAGSWSTPALSQNARFKWDFALWPQGPKGRSTFAEGSAYMIPKNGQNKDAAWIYLNEYLSSAGQQFMWGMTGRGSPARSSAWDSYFKSKYAPPSAKLVLESLEKYGSNAVLHQPTTPKVSNTVTPIWDRVESGQLAVADALKQVAQQVGPILAQNANSGS</sequence>
<accession>A0ABQ6G4M4</accession>
<dbReference type="InterPro" id="IPR006059">
    <property type="entry name" value="SBP"/>
</dbReference>
<dbReference type="PANTHER" id="PTHR43649:SF12">
    <property type="entry name" value="DIACETYLCHITOBIOSE BINDING PROTEIN DASA"/>
    <property type="match status" value="1"/>
</dbReference>
<dbReference type="InterPro" id="IPR006311">
    <property type="entry name" value="TAT_signal"/>
</dbReference>